<organism evidence="1 2">
    <name type="scientific">Aristaeella lactis</name>
    <dbReference type="NCBI Taxonomy" id="3046383"/>
    <lineage>
        <taxon>Bacteria</taxon>
        <taxon>Bacillati</taxon>
        <taxon>Bacillota</taxon>
        <taxon>Clostridia</taxon>
        <taxon>Eubacteriales</taxon>
        <taxon>Aristaeellaceae</taxon>
        <taxon>Aristaeella</taxon>
    </lineage>
</organism>
<proteinExistence type="predicted"/>
<evidence type="ECO:0000313" key="2">
    <source>
        <dbReference type="Proteomes" id="UP000192328"/>
    </source>
</evidence>
<dbReference type="EMBL" id="FWXZ01000001">
    <property type="protein sequence ID" value="SMC36572.1"/>
    <property type="molecule type" value="Genomic_DNA"/>
</dbReference>
<evidence type="ECO:0000313" key="1">
    <source>
        <dbReference type="EMBL" id="SMC36572.1"/>
    </source>
</evidence>
<accession>A0AC61PHP1</accession>
<reference evidence="1" key="1">
    <citation type="submission" date="2017-04" db="EMBL/GenBank/DDBJ databases">
        <authorList>
            <person name="Varghese N."/>
            <person name="Submissions S."/>
        </authorList>
    </citation>
    <scope>NUCLEOTIDE SEQUENCE</scope>
    <source>
        <strain evidence="1">WTE2008</strain>
    </source>
</reference>
<keyword evidence="2" id="KW-1185">Reference proteome</keyword>
<gene>
    <name evidence="1" type="ORF">SAMN06297397_0308</name>
</gene>
<comment type="caution">
    <text evidence="1">The sequence shown here is derived from an EMBL/GenBank/DDBJ whole genome shotgun (WGS) entry which is preliminary data.</text>
</comment>
<protein>
    <submittedName>
        <fullName evidence="1">ECF transporter S component, folate family</fullName>
    </submittedName>
</protein>
<sequence length="181" mass="20303">MQKNKETNPTYKLCVVGILCALEIVLSRVAAINVFPWLKISFGFIPIAICAILTGPVWTVMMAVVCDIIGATLFPTGTFYWGFTLVAAVDGLIYGLFLYKQKNHLLRCLLCTLTVTIICNIVLNTIFLVRTGYIVGPENEAFMSIFWTRVGKNMAQFVVNGFILFGIWKTLDRIPARLRKL</sequence>
<name>A0AC61PHP1_9FIRM</name>
<dbReference type="Proteomes" id="UP000192328">
    <property type="component" value="Unassembled WGS sequence"/>
</dbReference>